<sequence>MTDHIEQISRIKVKFMADKKALGLQLANLDSPQSTQKKMLSDSNCISIGLEVMLFEMPKNSKMVITNPAWLMPRSKLALAHSQEELLACS</sequence>
<organism evidence="1">
    <name type="scientific">Anguilla anguilla</name>
    <name type="common">European freshwater eel</name>
    <name type="synonym">Muraena anguilla</name>
    <dbReference type="NCBI Taxonomy" id="7936"/>
    <lineage>
        <taxon>Eukaryota</taxon>
        <taxon>Metazoa</taxon>
        <taxon>Chordata</taxon>
        <taxon>Craniata</taxon>
        <taxon>Vertebrata</taxon>
        <taxon>Euteleostomi</taxon>
        <taxon>Actinopterygii</taxon>
        <taxon>Neopterygii</taxon>
        <taxon>Teleostei</taxon>
        <taxon>Anguilliformes</taxon>
        <taxon>Anguillidae</taxon>
        <taxon>Anguilla</taxon>
    </lineage>
</organism>
<accession>A0A0E9X282</accession>
<reference evidence="1" key="1">
    <citation type="submission" date="2014-11" db="EMBL/GenBank/DDBJ databases">
        <authorList>
            <person name="Amaro Gonzalez C."/>
        </authorList>
    </citation>
    <scope>NUCLEOTIDE SEQUENCE</scope>
</reference>
<dbReference type="AlphaFoldDB" id="A0A0E9X282"/>
<reference evidence="1" key="2">
    <citation type="journal article" date="2015" name="Fish Shellfish Immunol.">
        <title>Early steps in the European eel (Anguilla anguilla)-Vibrio vulnificus interaction in the gills: Role of the RtxA13 toxin.</title>
        <authorList>
            <person name="Callol A."/>
            <person name="Pajuelo D."/>
            <person name="Ebbesson L."/>
            <person name="Teles M."/>
            <person name="MacKenzie S."/>
            <person name="Amaro C."/>
        </authorList>
    </citation>
    <scope>NUCLEOTIDE SEQUENCE</scope>
</reference>
<proteinExistence type="predicted"/>
<evidence type="ECO:0000313" key="1">
    <source>
        <dbReference type="EMBL" id="JAH95778.1"/>
    </source>
</evidence>
<name>A0A0E9X282_ANGAN</name>
<dbReference type="EMBL" id="GBXM01012799">
    <property type="protein sequence ID" value="JAH95778.1"/>
    <property type="molecule type" value="Transcribed_RNA"/>
</dbReference>
<protein>
    <submittedName>
        <fullName evidence="1">Uncharacterized protein</fullName>
    </submittedName>
</protein>